<evidence type="ECO:0000256" key="1">
    <source>
        <dbReference type="ARBA" id="ARBA00004442"/>
    </source>
</evidence>
<dbReference type="PRINTS" id="PR01032">
    <property type="entry name" value="PHAGEIV"/>
</dbReference>
<feature type="compositionally biased region" description="Low complexity" evidence="11">
    <location>
        <begin position="373"/>
        <end position="386"/>
    </location>
</feature>
<evidence type="ECO:0000256" key="5">
    <source>
        <dbReference type="ARBA" id="ARBA00022692"/>
    </source>
</evidence>
<dbReference type="InterPro" id="IPR050810">
    <property type="entry name" value="Bact_Secretion_Sys_Channel"/>
</dbReference>
<dbReference type="PROSITE" id="PS00875">
    <property type="entry name" value="T2SP_D"/>
    <property type="match status" value="1"/>
</dbReference>
<name>A0ABU8XQS4_9PROT</name>
<dbReference type="InterPro" id="IPR004845">
    <property type="entry name" value="T2SS_GspD_CS"/>
</dbReference>
<feature type="domain" description="NolW-like" evidence="13">
    <location>
        <begin position="201"/>
        <end position="259"/>
    </location>
</feature>
<keyword evidence="6" id="KW-0732">Signal</keyword>
<feature type="compositionally biased region" description="Pro residues" evidence="11">
    <location>
        <begin position="387"/>
        <end position="398"/>
    </location>
</feature>
<feature type="compositionally biased region" description="Low complexity" evidence="11">
    <location>
        <begin position="419"/>
        <end position="430"/>
    </location>
</feature>
<feature type="compositionally biased region" description="Pro residues" evidence="11">
    <location>
        <begin position="750"/>
        <end position="764"/>
    </location>
</feature>
<keyword evidence="5" id="KW-0812">Transmembrane</keyword>
<dbReference type="PANTHER" id="PTHR30332:SF25">
    <property type="entry name" value="SECRETIN XPSD"/>
    <property type="match status" value="1"/>
</dbReference>
<evidence type="ECO:0000313" key="15">
    <source>
        <dbReference type="EMBL" id="MEK0083269.1"/>
    </source>
</evidence>
<keyword evidence="9" id="KW-0998">Cell outer membrane</keyword>
<protein>
    <submittedName>
        <fullName evidence="15">Type II secretion system secretin GspD</fullName>
    </submittedName>
</protein>
<evidence type="ECO:0000256" key="11">
    <source>
        <dbReference type="SAM" id="MobiDB-lite"/>
    </source>
</evidence>
<evidence type="ECO:0000256" key="2">
    <source>
        <dbReference type="ARBA" id="ARBA00006980"/>
    </source>
</evidence>
<reference evidence="15 16" key="1">
    <citation type="submission" date="2024-01" db="EMBL/GenBank/DDBJ databases">
        <title>Multi-omics insights into the function and evolution of sodium benzoate biodegradation pathways in Benzoatithermus flavus gen. nov., sp. nov. from hot spring.</title>
        <authorList>
            <person name="Hu C.-J."/>
            <person name="Li W.-J."/>
        </authorList>
    </citation>
    <scope>NUCLEOTIDE SEQUENCE [LARGE SCALE GENOMIC DNA]</scope>
    <source>
        <strain evidence="15 16">SYSU G07066</strain>
    </source>
</reference>
<keyword evidence="8" id="KW-0472">Membrane</keyword>
<dbReference type="PROSITE" id="PS51257">
    <property type="entry name" value="PROKAR_LIPOPROTEIN"/>
    <property type="match status" value="1"/>
</dbReference>
<dbReference type="Pfam" id="PF00263">
    <property type="entry name" value="Secretin"/>
    <property type="match status" value="1"/>
</dbReference>
<evidence type="ECO:0000259" key="12">
    <source>
        <dbReference type="Pfam" id="PF00263"/>
    </source>
</evidence>
<keyword evidence="3 10" id="KW-0813">Transport</keyword>
<keyword evidence="16" id="KW-1185">Reference proteome</keyword>
<dbReference type="Pfam" id="PF03958">
    <property type="entry name" value="Secretin_N"/>
    <property type="match status" value="2"/>
</dbReference>
<feature type="domain" description="Type II/III secretion system secretin-like" evidence="12">
    <location>
        <begin position="543"/>
        <end position="710"/>
    </location>
</feature>
<dbReference type="Proteomes" id="UP001375743">
    <property type="component" value="Unassembled WGS sequence"/>
</dbReference>
<gene>
    <name evidence="15" type="primary">gspD</name>
    <name evidence="15" type="ORF">U1T56_08895</name>
</gene>
<dbReference type="InterPro" id="IPR004846">
    <property type="entry name" value="T2SS/T3SS_dom"/>
</dbReference>
<dbReference type="InterPro" id="IPR049371">
    <property type="entry name" value="GspD-like_N0"/>
</dbReference>
<feature type="region of interest" description="Disordered" evidence="11">
    <location>
        <begin position="363"/>
        <end position="433"/>
    </location>
</feature>
<sequence>MRLEFCLRHALTPLLLAAALTSCVEPSRRSNINDTLNRVSFEPPPAVPGDVPPNEPLAGTAVKPAEPPLQAQIYPGRTPTARARQGGTAQAQRTAEGVQLNFDGAEIREVAKVILGDILGKTYSINPDVQGQVTLSSSAPIAEKDLLAVLETVLRSNGASLVDTGAGTYQIMPVDAAIGRSEVVPIGGRPVPVRPGYGLTIVPLRNISATAAAQFIQPLVASPEDIRIDPGRNAILFSGTSTERQNVVDTLADLDVDWMAGKSIGLFPLQRTTAEAVIPELQAIFSPFDPTGAEPSLMRFLPIARLNAVLAIGTDPDQIREVSRWVARLDHGEVVGPQFYVYYLKHRSAEDVAKLLNEAFGGGGGGTSEPGPSLASATTTLGSTPQPGSPPGSPPPPGEDTGGGEAAGGIGGAPGAGGATPPSGSEAAPTGGPVRIAASKANNALLIRATPPVYSQIEATLLRLDTAPWQVLIEATIAEVTLNDDLRYGVQFFLQNGAVKGGFTQNSTIPSTGGSTAALLPALNVPGFNFVFTPGSSNITIDALSQITDVKVLSSPSVVVQDNSEAMLTVGQEVPVTTRSAQGVFEANAPVINSIEYRNTGVILQVRPRINSNQAVSLEIAQEVSRVESQGGTPSAPTPTFTQRKVTSRVNVQSGQTVVLGGLIQENESRGRSRVPILGDIPIIGNLFGSTSRTNGRTELIVFITPRVIRNPEDARDVSEELRSRLRSLGPERMAPAMPNVTSPGGSLPGPAPQPEPRMLPQPLVPQRTAPYRQPPAG</sequence>
<dbReference type="Gene3D" id="3.55.50.30">
    <property type="match status" value="1"/>
</dbReference>
<keyword evidence="7" id="KW-0653">Protein transport</keyword>
<comment type="caution">
    <text evidence="15">The sequence shown here is derived from an EMBL/GenBank/DDBJ whole genome shotgun (WGS) entry which is preliminary data.</text>
</comment>
<evidence type="ECO:0000259" key="14">
    <source>
        <dbReference type="Pfam" id="PF21305"/>
    </source>
</evidence>
<dbReference type="InterPro" id="IPR001775">
    <property type="entry name" value="GspD/PilQ"/>
</dbReference>
<evidence type="ECO:0000256" key="10">
    <source>
        <dbReference type="RuleBase" id="RU004004"/>
    </source>
</evidence>
<evidence type="ECO:0000256" key="6">
    <source>
        <dbReference type="ARBA" id="ARBA00022729"/>
    </source>
</evidence>
<keyword evidence="4" id="KW-1134">Transmembrane beta strand</keyword>
<dbReference type="InterPro" id="IPR038591">
    <property type="entry name" value="NolW-like_sf"/>
</dbReference>
<evidence type="ECO:0000256" key="8">
    <source>
        <dbReference type="ARBA" id="ARBA00023136"/>
    </source>
</evidence>
<evidence type="ECO:0000256" key="4">
    <source>
        <dbReference type="ARBA" id="ARBA00022452"/>
    </source>
</evidence>
<organism evidence="15 16">
    <name type="scientific">Benzoatithermus flavus</name>
    <dbReference type="NCBI Taxonomy" id="3108223"/>
    <lineage>
        <taxon>Bacteria</taxon>
        <taxon>Pseudomonadati</taxon>
        <taxon>Pseudomonadota</taxon>
        <taxon>Alphaproteobacteria</taxon>
        <taxon>Geminicoccales</taxon>
        <taxon>Geminicoccaceae</taxon>
        <taxon>Benzoatithermus</taxon>
    </lineage>
</organism>
<dbReference type="InterPro" id="IPR013356">
    <property type="entry name" value="T2SS_GspD"/>
</dbReference>
<dbReference type="RefSeq" id="WP_418159114.1">
    <property type="nucleotide sequence ID" value="NZ_JBBLZC010000007.1"/>
</dbReference>
<feature type="region of interest" description="Disordered" evidence="11">
    <location>
        <begin position="728"/>
        <end position="778"/>
    </location>
</feature>
<dbReference type="Pfam" id="PF21305">
    <property type="entry name" value="type_II_gspD_N0"/>
    <property type="match status" value="1"/>
</dbReference>
<evidence type="ECO:0000256" key="3">
    <source>
        <dbReference type="ARBA" id="ARBA00022448"/>
    </source>
</evidence>
<dbReference type="InterPro" id="IPR005644">
    <property type="entry name" value="NolW-like"/>
</dbReference>
<dbReference type="EMBL" id="JBBLZC010000007">
    <property type="protein sequence ID" value="MEK0083269.1"/>
    <property type="molecule type" value="Genomic_DNA"/>
</dbReference>
<dbReference type="NCBIfam" id="TIGR02517">
    <property type="entry name" value="type_II_gspD"/>
    <property type="match status" value="1"/>
</dbReference>
<dbReference type="Gene3D" id="3.30.1370.120">
    <property type="match status" value="2"/>
</dbReference>
<accession>A0ABU8XQS4</accession>
<evidence type="ECO:0000256" key="7">
    <source>
        <dbReference type="ARBA" id="ARBA00022927"/>
    </source>
</evidence>
<feature type="domain" description="GspD-like N0" evidence="14">
    <location>
        <begin position="100"/>
        <end position="171"/>
    </location>
</feature>
<evidence type="ECO:0000256" key="9">
    <source>
        <dbReference type="ARBA" id="ARBA00023237"/>
    </source>
</evidence>
<comment type="subcellular location">
    <subcellularLocation>
        <location evidence="1 10">Cell outer membrane</location>
    </subcellularLocation>
</comment>
<feature type="compositionally biased region" description="Gly residues" evidence="11">
    <location>
        <begin position="400"/>
        <end position="418"/>
    </location>
</feature>
<feature type="domain" description="NolW-like" evidence="13">
    <location>
        <begin position="341"/>
        <end position="468"/>
    </location>
</feature>
<evidence type="ECO:0000259" key="13">
    <source>
        <dbReference type="Pfam" id="PF03958"/>
    </source>
</evidence>
<evidence type="ECO:0000313" key="16">
    <source>
        <dbReference type="Proteomes" id="UP001375743"/>
    </source>
</evidence>
<dbReference type="PRINTS" id="PR00811">
    <property type="entry name" value="BCTERIALGSPD"/>
</dbReference>
<dbReference type="PANTHER" id="PTHR30332">
    <property type="entry name" value="PROBABLE GENERAL SECRETION PATHWAY PROTEIN D"/>
    <property type="match status" value="1"/>
</dbReference>
<proteinExistence type="inferred from homology"/>
<comment type="similarity">
    <text evidence="2">Belongs to the bacterial secretin family. GSP D subfamily.</text>
</comment>